<proteinExistence type="predicted"/>
<evidence type="ECO:0000313" key="1">
    <source>
        <dbReference type="EMBL" id="PFL46024.1"/>
    </source>
</evidence>
<dbReference type="Proteomes" id="UP000222851">
    <property type="component" value="Unassembled WGS sequence"/>
</dbReference>
<evidence type="ECO:0000313" key="2">
    <source>
        <dbReference type="Proteomes" id="UP000222851"/>
    </source>
</evidence>
<dbReference type="EMBL" id="NUXH01000238">
    <property type="protein sequence ID" value="PFL46024.1"/>
    <property type="molecule type" value="Genomic_DNA"/>
</dbReference>
<name>A0A2B0W030_BACAN</name>
<comment type="caution">
    <text evidence="1">The sequence shown here is derived from an EMBL/GenBank/DDBJ whole genome shotgun (WGS) entry which is preliminary data.</text>
</comment>
<sequence length="79" mass="8909">MYMQAKKIPKIIKPTRANVLAVPFGAKIAKAIESSIKIKRGPAIHRLKIKNAVKNIEMKPKYSLIALSFLRKIIIQIIT</sequence>
<dbReference type="AlphaFoldDB" id="A0A2B0W030"/>
<reference evidence="1 2" key="1">
    <citation type="submission" date="2017-09" db="EMBL/GenBank/DDBJ databases">
        <title>Large-scale bioinformatics analysis of Bacillus genomes uncovers conserved roles of natural products in bacterial physiology.</title>
        <authorList>
            <consortium name="Agbiome Team Llc"/>
            <person name="Bleich R.M."/>
            <person name="Grubbs K.J."/>
            <person name="Santa Maria K.C."/>
            <person name="Allen S.E."/>
            <person name="Farag S."/>
            <person name="Shank E.A."/>
            <person name="Bowers A."/>
        </authorList>
    </citation>
    <scope>NUCLEOTIDE SEQUENCE [LARGE SCALE GENOMIC DNA]</scope>
    <source>
        <strain evidence="1 2">AFS081271</strain>
    </source>
</reference>
<accession>A0A2B0W030</accession>
<gene>
    <name evidence="1" type="ORF">COJ30_31335</name>
</gene>
<protein>
    <submittedName>
        <fullName evidence="1">Uncharacterized protein</fullName>
    </submittedName>
</protein>
<organism evidence="1 2">
    <name type="scientific">Bacillus anthracis</name>
    <name type="common">anthrax bacterium</name>
    <dbReference type="NCBI Taxonomy" id="1392"/>
    <lineage>
        <taxon>Bacteria</taxon>
        <taxon>Bacillati</taxon>
        <taxon>Bacillota</taxon>
        <taxon>Bacilli</taxon>
        <taxon>Bacillales</taxon>
        <taxon>Bacillaceae</taxon>
        <taxon>Bacillus</taxon>
        <taxon>Bacillus cereus group</taxon>
    </lineage>
</organism>